<sequence length="590" mass="67267">MPCFFFILDTSGSMSTRAHPQFSFFELAKSYIENFIKVRTRNDSRMIGRENDRYFLSTTSEQYPKNVKVVSEKMGGIVVEEVKKLVYPYGSANIHTSILDAFRVLHVNRAQTGIDGVGTGRAIQNSEQIQIILLTDGNGISSIPPDFRLFFDPPFLGSEMTREAYRWDQKLFAVVFRLPSTPYRPTNSQLNTIDIDSTVIEKLCSRTGGRSFSLVSVRQIQVSIDHILAMSVQHKIGVRFDCLPTIHFTASHVSQEDFNRLKTRFKKVNEKKPVTNLISRMNPQGRPVTCHWVIPESYFPVRAMDQLPQRTAHPVILCAPKPLPLTIRTDITADKLELEPGSVSDIIMEILKDHPDWTVWTYIEGSSNGPTAPFGCLRINTHGTGITLILLPFNFPQLYPLVEEVVKDPILTTSQVWKQRVDSYFQTVPYYYYTQMRLCLDKIKVKVDYNSSMSNIYAGQLLSNLNRLKVKAKEEFDQILLASKLSETKVSHFLNPTIRIERITSRSRIIGLGPDGDDDETVFAEGVDPPLYAEMKVPLYQPAISEAQLDTAYRTPYTSNIEDLVGKLNRFPNRIFAENRQTLKKRRKFG</sequence>
<dbReference type="PANTHER" id="PTHR12957:SF2">
    <property type="entry name" value="INTEGRATOR COMPLEX SUBUNIT 6"/>
    <property type="match status" value="1"/>
</dbReference>
<dbReference type="Proteomes" id="UP000095282">
    <property type="component" value="Unplaced"/>
</dbReference>
<dbReference type="Gene3D" id="3.40.50.410">
    <property type="entry name" value="von Willebrand factor, type A domain"/>
    <property type="match status" value="1"/>
</dbReference>
<dbReference type="PANTHER" id="PTHR12957">
    <property type="entry name" value="DEAD/H BOX POLYPEPTIDE 26/DICE1-RELATED"/>
    <property type="match status" value="1"/>
</dbReference>
<dbReference type="InterPro" id="IPR036465">
    <property type="entry name" value="vWFA_dom_sf"/>
</dbReference>
<dbReference type="InterPro" id="IPR002035">
    <property type="entry name" value="VWF_A"/>
</dbReference>
<dbReference type="GO" id="GO:0034472">
    <property type="term" value="P:snRNA 3'-end processing"/>
    <property type="evidence" value="ECO:0007669"/>
    <property type="project" value="TreeGrafter"/>
</dbReference>
<evidence type="ECO:0000313" key="3">
    <source>
        <dbReference type="Proteomes" id="UP000095282"/>
    </source>
</evidence>
<evidence type="ECO:0000313" key="4">
    <source>
        <dbReference type="WBParaSite" id="Csp11.Scaffold629.g12191.t2"/>
    </source>
</evidence>
<reference evidence="4" key="1">
    <citation type="submission" date="2016-11" db="UniProtKB">
        <authorList>
            <consortium name="WormBaseParasite"/>
        </authorList>
    </citation>
    <scope>IDENTIFICATION</scope>
</reference>
<dbReference type="InterPro" id="IPR051113">
    <property type="entry name" value="Integrator_subunit6"/>
</dbReference>
<proteinExistence type="predicted"/>
<dbReference type="GO" id="GO:0032039">
    <property type="term" value="C:integrator complex"/>
    <property type="evidence" value="ECO:0007669"/>
    <property type="project" value="TreeGrafter"/>
</dbReference>
<dbReference type="AlphaFoldDB" id="A0A1I7TVG3"/>
<evidence type="ECO:0000259" key="2">
    <source>
        <dbReference type="Pfam" id="PF25462"/>
    </source>
</evidence>
<protein>
    <submittedName>
        <fullName evidence="4">VWFA domain-containing protein</fullName>
    </submittedName>
</protein>
<dbReference type="SUPFAM" id="SSF53300">
    <property type="entry name" value="vWA-like"/>
    <property type="match status" value="1"/>
</dbReference>
<feature type="domain" description="VWFA" evidence="1">
    <location>
        <begin position="5"/>
        <end position="137"/>
    </location>
</feature>
<organism evidence="3 4">
    <name type="scientific">Caenorhabditis tropicalis</name>
    <dbReference type="NCBI Taxonomy" id="1561998"/>
    <lineage>
        <taxon>Eukaryota</taxon>
        <taxon>Metazoa</taxon>
        <taxon>Ecdysozoa</taxon>
        <taxon>Nematoda</taxon>
        <taxon>Chromadorea</taxon>
        <taxon>Rhabditida</taxon>
        <taxon>Rhabditina</taxon>
        <taxon>Rhabditomorpha</taxon>
        <taxon>Rhabditoidea</taxon>
        <taxon>Rhabditidae</taxon>
        <taxon>Peloderinae</taxon>
        <taxon>Caenorhabditis</taxon>
    </lineage>
</organism>
<dbReference type="InterPro" id="IPR057413">
    <property type="entry name" value="Beta-barrel_INTS6"/>
</dbReference>
<keyword evidence="3" id="KW-1185">Reference proteome</keyword>
<name>A0A1I7TVG3_9PELO</name>
<feature type="domain" description="Integrator complex subunit 6-like beta-barrel" evidence="2">
    <location>
        <begin position="260"/>
        <end position="406"/>
    </location>
</feature>
<accession>A0A1I7TVG3</accession>
<dbReference type="eggNOG" id="KOG3768">
    <property type="taxonomic scope" value="Eukaryota"/>
</dbReference>
<dbReference type="WBParaSite" id="Csp11.Scaffold629.g12191.t2">
    <property type="protein sequence ID" value="Csp11.Scaffold629.g12191.t2"/>
    <property type="gene ID" value="Csp11.Scaffold629.g12191"/>
</dbReference>
<evidence type="ECO:0000259" key="1">
    <source>
        <dbReference type="Pfam" id="PF13519"/>
    </source>
</evidence>
<dbReference type="Pfam" id="PF25462">
    <property type="entry name" value="Beta-barrel_INTS6"/>
    <property type="match status" value="1"/>
</dbReference>
<dbReference type="STRING" id="1561998.A0A1I7TVG3"/>
<dbReference type="Pfam" id="PF13519">
    <property type="entry name" value="VWA_2"/>
    <property type="match status" value="1"/>
</dbReference>
<dbReference type="FunFam" id="3.40.50.410:FF:000010">
    <property type="entry name" value="Integrator complex subunit 6 like"/>
    <property type="match status" value="1"/>
</dbReference>